<dbReference type="Gene3D" id="3.40.720.10">
    <property type="entry name" value="Alkaline Phosphatase, subunit A"/>
    <property type="match status" value="1"/>
</dbReference>
<dbReference type="Pfam" id="PF16347">
    <property type="entry name" value="SGSH_C"/>
    <property type="match status" value="1"/>
</dbReference>
<dbReference type="InterPro" id="IPR017850">
    <property type="entry name" value="Alkaline_phosphatase_core_sf"/>
</dbReference>
<evidence type="ECO:0000313" key="3">
    <source>
        <dbReference type="Proteomes" id="UP001165366"/>
    </source>
</evidence>
<accession>A0ABS9KHC3</accession>
<reference evidence="2" key="2">
    <citation type="submission" date="2024-05" db="EMBL/GenBank/DDBJ databases">
        <title>Rhodohalobacter halophilus gen. nov., sp. nov., a moderately halophilic member of the family Balneolaceae.</title>
        <authorList>
            <person name="Xia J."/>
        </authorList>
    </citation>
    <scope>NUCLEOTIDE SEQUENCE</scope>
    <source>
        <strain evidence="2">WB101</strain>
    </source>
</reference>
<dbReference type="PANTHER" id="PTHR46615">
    <property type="entry name" value="ARYLSULFATASE K"/>
    <property type="match status" value="1"/>
</dbReference>
<protein>
    <submittedName>
        <fullName evidence="2">DUF4976 domain-containing protein</fullName>
    </submittedName>
</protein>
<comment type="caution">
    <text evidence="2">The sequence shown here is derived from an EMBL/GenBank/DDBJ whole genome shotgun (WGS) entry which is preliminary data.</text>
</comment>
<dbReference type="EMBL" id="JAKLWS010000028">
    <property type="protein sequence ID" value="MCG2590238.1"/>
    <property type="molecule type" value="Genomic_DNA"/>
</dbReference>
<dbReference type="SUPFAM" id="SSF53649">
    <property type="entry name" value="Alkaline phosphatase-like"/>
    <property type="match status" value="1"/>
</dbReference>
<feature type="domain" description="N-sulphoglucosamine sulphohydrolase C-terminal" evidence="1">
    <location>
        <begin position="1"/>
        <end position="90"/>
    </location>
</feature>
<sequence length="103" mass="12404">MDGESIVPYLKNSDRRKERTLVWHYPHYHGSTWRPGSAIRQGNWKLIEFYEDNSVELYNLSNDIEEQKNIAEQYPDKTEMLRKEMHSYIKARNGKYPALRTNR</sequence>
<dbReference type="Proteomes" id="UP001165366">
    <property type="component" value="Unassembled WGS sequence"/>
</dbReference>
<evidence type="ECO:0000259" key="1">
    <source>
        <dbReference type="Pfam" id="PF16347"/>
    </source>
</evidence>
<dbReference type="InterPro" id="IPR032506">
    <property type="entry name" value="SGSH_C"/>
</dbReference>
<keyword evidence="3" id="KW-1185">Reference proteome</keyword>
<proteinExistence type="predicted"/>
<evidence type="ECO:0000313" key="2">
    <source>
        <dbReference type="EMBL" id="MCG2590238.1"/>
    </source>
</evidence>
<organism evidence="2 3">
    <name type="scientific">Rhodohalobacter sulfatireducens</name>
    <dbReference type="NCBI Taxonomy" id="2911366"/>
    <lineage>
        <taxon>Bacteria</taxon>
        <taxon>Pseudomonadati</taxon>
        <taxon>Balneolota</taxon>
        <taxon>Balneolia</taxon>
        <taxon>Balneolales</taxon>
        <taxon>Balneolaceae</taxon>
        <taxon>Rhodohalobacter</taxon>
    </lineage>
</organism>
<dbReference type="PANTHER" id="PTHR46615:SF1">
    <property type="entry name" value="ARYLSULFATASE K"/>
    <property type="match status" value="1"/>
</dbReference>
<reference evidence="2" key="1">
    <citation type="submission" date="2022-01" db="EMBL/GenBank/DDBJ databases">
        <authorList>
            <person name="Wang Y."/>
        </authorList>
    </citation>
    <scope>NUCLEOTIDE SEQUENCE</scope>
    <source>
        <strain evidence="2">WB101</strain>
    </source>
</reference>
<name>A0ABS9KHC3_9BACT</name>
<dbReference type="InterPro" id="IPR051849">
    <property type="entry name" value="GAG-degrading_sulfatase"/>
</dbReference>
<gene>
    <name evidence="2" type="ORF">L6773_16795</name>
</gene>